<protein>
    <submittedName>
        <fullName evidence="3">P1 family peptidase</fullName>
    </submittedName>
</protein>
<organism evidence="3 4">
    <name type="scientific">Rothia santali</name>
    <dbReference type="NCBI Taxonomy" id="2949643"/>
    <lineage>
        <taxon>Bacteria</taxon>
        <taxon>Bacillati</taxon>
        <taxon>Actinomycetota</taxon>
        <taxon>Actinomycetes</taxon>
        <taxon>Micrococcales</taxon>
        <taxon>Micrococcaceae</taxon>
        <taxon>Rothia</taxon>
    </lineage>
</organism>
<dbReference type="InterPro" id="IPR016117">
    <property type="entry name" value="ArgJ-like_dom_sf"/>
</dbReference>
<evidence type="ECO:0000313" key="3">
    <source>
        <dbReference type="EMBL" id="MCP3424850.1"/>
    </source>
</evidence>
<gene>
    <name evidence="3" type="ORF">NBM05_02085</name>
</gene>
<keyword evidence="4" id="KW-1185">Reference proteome</keyword>
<dbReference type="GO" id="GO:0004177">
    <property type="term" value="F:aminopeptidase activity"/>
    <property type="evidence" value="ECO:0007669"/>
    <property type="project" value="TreeGrafter"/>
</dbReference>
<dbReference type="RefSeq" id="WP_254164779.1">
    <property type="nucleotide sequence ID" value="NZ_JANAFB010000003.1"/>
</dbReference>
<comment type="similarity">
    <text evidence="1">Belongs to the peptidase S58 family.</text>
</comment>
<dbReference type="SUPFAM" id="SSF56266">
    <property type="entry name" value="DmpA/ArgJ-like"/>
    <property type="match status" value="1"/>
</dbReference>
<dbReference type="PANTHER" id="PTHR36512:SF3">
    <property type="entry name" value="BLR5678 PROTEIN"/>
    <property type="match status" value="1"/>
</dbReference>
<accession>A0A9X2HB16</accession>
<dbReference type="Proteomes" id="UP001139502">
    <property type="component" value="Unassembled WGS sequence"/>
</dbReference>
<evidence type="ECO:0000256" key="2">
    <source>
        <dbReference type="SAM" id="MobiDB-lite"/>
    </source>
</evidence>
<dbReference type="EMBL" id="JANAFB010000003">
    <property type="protein sequence ID" value="MCP3424850.1"/>
    <property type="molecule type" value="Genomic_DNA"/>
</dbReference>
<proteinExistence type="inferred from homology"/>
<evidence type="ECO:0000256" key="1">
    <source>
        <dbReference type="ARBA" id="ARBA00007068"/>
    </source>
</evidence>
<dbReference type="Pfam" id="PF03576">
    <property type="entry name" value="Peptidase_S58"/>
    <property type="match status" value="1"/>
</dbReference>
<name>A0A9X2HB16_9MICC</name>
<dbReference type="InterPro" id="IPR005321">
    <property type="entry name" value="Peptidase_S58_DmpA"/>
</dbReference>
<comment type="caution">
    <text evidence="3">The sequence shown here is derived from an EMBL/GenBank/DDBJ whole genome shotgun (WGS) entry which is preliminary data.</text>
</comment>
<dbReference type="PANTHER" id="PTHR36512">
    <property type="entry name" value="D-AMINOPEPTIDASE"/>
    <property type="match status" value="1"/>
</dbReference>
<feature type="region of interest" description="Disordered" evidence="2">
    <location>
        <begin position="1"/>
        <end position="33"/>
    </location>
</feature>
<dbReference type="AlphaFoldDB" id="A0A9X2HB16"/>
<sequence>MPQDSTDHASPGDPASPAVPVLPGAPASPGVRVGHWTDAEARTGCTVLTFPEGTVASCEVRGGAPASRELDLLSPEKTVSTLDAVLLTGGSAFGLAAADGVVRWCEERGRGVPTPAGRVPIVPALALFDLAAGDPRVRPDADAGYLAARATEGEQVLRGRIGAGTGAQVSQWRGPGGRRPGGLVYAERRLGELVVGSLCAVNAFGDVDDGTGPVSLDAAAALAAPSFAAPPDRTHTTIGVVMTNARLDKVGCRILAQGAHDGLARAITPPHTRFDGDGFVAAATGAVEAQVDAVRLLALAATADAIRSLAAAPPPGEA</sequence>
<reference evidence="3" key="1">
    <citation type="submission" date="2022-06" db="EMBL/GenBank/DDBJ databases">
        <title>Rothia sp. isolated from sandalwood seedling.</title>
        <authorList>
            <person name="Tuikhar N."/>
            <person name="Kirdat K."/>
            <person name="Thorat V."/>
            <person name="Swetha P."/>
            <person name="Padma S."/>
            <person name="Sundararaj R."/>
            <person name="Yadav A."/>
        </authorList>
    </citation>
    <scope>NUCLEOTIDE SEQUENCE</scope>
    <source>
        <strain evidence="3">AR01</strain>
    </source>
</reference>
<dbReference type="Gene3D" id="3.60.70.12">
    <property type="entry name" value="L-amino peptidase D-ALA esterase/amidase"/>
    <property type="match status" value="1"/>
</dbReference>
<evidence type="ECO:0000313" key="4">
    <source>
        <dbReference type="Proteomes" id="UP001139502"/>
    </source>
</evidence>
<dbReference type="CDD" id="cd02252">
    <property type="entry name" value="nylC_like"/>
    <property type="match status" value="1"/>
</dbReference>